<keyword evidence="3" id="KW-1185">Reference proteome</keyword>
<dbReference type="EMBL" id="JAPDFW010000020">
    <property type="protein sequence ID" value="KAJ5079937.1"/>
    <property type="molecule type" value="Genomic_DNA"/>
</dbReference>
<dbReference type="InterPro" id="IPR043129">
    <property type="entry name" value="ATPase_NBD"/>
</dbReference>
<reference evidence="2" key="1">
    <citation type="submission" date="2022-10" db="EMBL/GenBank/DDBJ databases">
        <title>Novel sulphate-reducing endosymbionts in the free-living metamonad Anaeramoeba.</title>
        <authorList>
            <person name="Jerlstrom-Hultqvist J."/>
            <person name="Cepicka I."/>
            <person name="Gallot-Lavallee L."/>
            <person name="Salas-Leiva D."/>
            <person name="Curtis B.A."/>
            <person name="Zahonova K."/>
            <person name="Pipaliya S."/>
            <person name="Dacks J."/>
            <person name="Roger A.J."/>
        </authorList>
    </citation>
    <scope>NUCLEOTIDE SEQUENCE</scope>
    <source>
        <strain evidence="2">BMAN</strain>
    </source>
</reference>
<protein>
    <submittedName>
        <fullName evidence="2">Actin cytoskeletal 2a</fullName>
    </submittedName>
</protein>
<name>A0A9Q0LVV2_ANAIG</name>
<dbReference type="PANTHER" id="PTHR11937">
    <property type="entry name" value="ACTIN"/>
    <property type="match status" value="1"/>
</dbReference>
<accession>A0A9Q0LVV2</accession>
<dbReference type="Pfam" id="PF00022">
    <property type="entry name" value="Actin"/>
    <property type="match status" value="1"/>
</dbReference>
<dbReference type="SMART" id="SM00268">
    <property type="entry name" value="ACTIN"/>
    <property type="match status" value="1"/>
</dbReference>
<sequence>MEENTPIVIDNGAFKIKAGFAGDDAPRSIFRTIVLPEYKYSTQPQNFIGDSTLNKMNQNILVSPMIENGEILDWDQMQAIWNHIFSYELRVDPTQRPICISQQPFASQKQKQKIAEIFFEVFKIPAISIPIGSVLSIMGTGRTTALAVEIGHDLSYCYATYEGYHPRKSLIQLPITGSIIDQLLTVHLQRNGFYANSFADQEIIREIKESHCYISQNFTQELRNPKQHNFKTSNNQQFSLISELFVSTESFFNPNLVNLSGLSFQQLINKAIMKCGMDARKDLFSNIVLIGGSSMFPGLADRLRSEIAPLAPPKATVQVSASPERKLLEWIGGSIFASLSLFSSQILTRQQFEENPNHNF</sequence>
<proteinExistence type="inferred from homology"/>
<dbReference type="Gene3D" id="3.30.420.40">
    <property type="match status" value="2"/>
</dbReference>
<dbReference type="AlphaFoldDB" id="A0A9Q0LVV2"/>
<evidence type="ECO:0000256" key="1">
    <source>
        <dbReference type="RuleBase" id="RU000487"/>
    </source>
</evidence>
<comment type="caution">
    <text evidence="2">The sequence shown here is derived from an EMBL/GenBank/DDBJ whole genome shotgun (WGS) entry which is preliminary data.</text>
</comment>
<dbReference type="InterPro" id="IPR004000">
    <property type="entry name" value="Actin"/>
</dbReference>
<dbReference type="OrthoDB" id="6220758at2759"/>
<evidence type="ECO:0000313" key="3">
    <source>
        <dbReference type="Proteomes" id="UP001149090"/>
    </source>
</evidence>
<dbReference type="PRINTS" id="PR00190">
    <property type="entry name" value="ACTIN"/>
</dbReference>
<organism evidence="2 3">
    <name type="scientific">Anaeramoeba ignava</name>
    <name type="common">Anaerobic marine amoeba</name>
    <dbReference type="NCBI Taxonomy" id="1746090"/>
    <lineage>
        <taxon>Eukaryota</taxon>
        <taxon>Metamonada</taxon>
        <taxon>Anaeramoebidae</taxon>
        <taxon>Anaeramoeba</taxon>
    </lineage>
</organism>
<evidence type="ECO:0000313" key="2">
    <source>
        <dbReference type="EMBL" id="KAJ5079937.1"/>
    </source>
</evidence>
<dbReference type="Proteomes" id="UP001149090">
    <property type="component" value="Unassembled WGS sequence"/>
</dbReference>
<dbReference type="Gene3D" id="3.90.640.10">
    <property type="entry name" value="Actin, Chain A, domain 4"/>
    <property type="match status" value="1"/>
</dbReference>
<comment type="similarity">
    <text evidence="1">Belongs to the actin family.</text>
</comment>
<dbReference type="SUPFAM" id="SSF53067">
    <property type="entry name" value="Actin-like ATPase domain"/>
    <property type="match status" value="2"/>
</dbReference>
<dbReference type="FunFam" id="3.30.420.40:FF:000050">
    <property type="entry name" value="Actin, alpha skeletal muscle"/>
    <property type="match status" value="1"/>
</dbReference>
<gene>
    <name evidence="2" type="ORF">M0811_14312</name>
</gene>